<dbReference type="AlphaFoldDB" id="A0A6P5A276"/>
<feature type="transmembrane region" description="Helical" evidence="2">
    <location>
        <begin position="6"/>
        <end position="28"/>
    </location>
</feature>
<feature type="transmembrane region" description="Helical" evidence="2">
    <location>
        <begin position="412"/>
        <end position="435"/>
    </location>
</feature>
<accession>A0A6P5A276</accession>
<feature type="domain" description="Acyltransferase 3" evidence="3">
    <location>
        <begin position="115"/>
        <end position="491"/>
    </location>
</feature>
<dbReference type="InterPro" id="IPR052728">
    <property type="entry name" value="O2_lipid_transport_reg"/>
</dbReference>
<evidence type="ECO:0000256" key="1">
    <source>
        <dbReference type="SAM" id="MobiDB-lite"/>
    </source>
</evidence>
<sequence length="513" mass="58196">MHNKTIAAICVCGILLTLILMGTAYDVIIHQPRLRAIQGNKDPKEERNGRMMHENVDSEQPDERTHLINSTKKKQIEAVATKRESVSCRLLLCFSPYTNIGKLLSTNQAPGAVTCLHGMRFISMSWVILGHTFAFASPVTDNFGEVVGVIGEFTFQAVGNAFVSVDTFFFLSGLLTAYLLLRQIKKSRDKGESVPYWMMYVHRYWRLTMPYAFVLMMWLCVYPYMFIGPVWPGEALDPVCGTNWWTNLLYINNVVNFDHMCMGWSWYLANDMQFFVIGVPVVYLLSRWRPVGFALKLALLLSSFIATAVICLHDKLSPSVLGLGQPNFMQDYYMKPWCRIGPYLVGMTVGWLMVRINRKSDHRKVMMILAPLGWAVATATALAVLYGLYGTYHGTVMTDSENAFYLTVHRTAWGMALGWVVLACFYGYGGVVDSFLSWDLFVPLSRLTYCAYLVHPMVIYAVFYTREVPFHFTNISVTYLFVGNLVLSYGLAFLVSVTVEAPLLGLEKIIFRK</sequence>
<feature type="transmembrane region" description="Helical" evidence="2">
    <location>
        <begin position="207"/>
        <end position="227"/>
    </location>
</feature>
<reference evidence="5" key="1">
    <citation type="submission" date="2025-08" db="UniProtKB">
        <authorList>
            <consortium name="RefSeq"/>
        </authorList>
    </citation>
    <scope>IDENTIFICATION</scope>
    <source>
        <tissue evidence="5">Gonad</tissue>
    </source>
</reference>
<keyword evidence="2" id="KW-0812">Transmembrane</keyword>
<dbReference type="PANTHER" id="PTHR11161">
    <property type="entry name" value="O-ACYLTRANSFERASE"/>
    <property type="match status" value="1"/>
</dbReference>
<feature type="transmembrane region" description="Helical" evidence="2">
    <location>
        <begin position="366"/>
        <end position="392"/>
    </location>
</feature>
<dbReference type="KEGG" id="bbel:109484544"/>
<name>A0A6P5A276_BRABE</name>
<dbReference type="InterPro" id="IPR002656">
    <property type="entry name" value="Acyl_transf_3_dom"/>
</dbReference>
<protein>
    <submittedName>
        <fullName evidence="5">Nose resistant to fluoxetine protein 6-like</fullName>
    </submittedName>
</protein>
<dbReference type="GO" id="GO:0016747">
    <property type="term" value="F:acyltransferase activity, transferring groups other than amino-acyl groups"/>
    <property type="evidence" value="ECO:0007669"/>
    <property type="project" value="InterPro"/>
</dbReference>
<feature type="transmembrane region" description="Helical" evidence="2">
    <location>
        <begin position="485"/>
        <end position="506"/>
    </location>
</feature>
<organism evidence="4 5">
    <name type="scientific">Branchiostoma belcheri</name>
    <name type="common">Amphioxus</name>
    <dbReference type="NCBI Taxonomy" id="7741"/>
    <lineage>
        <taxon>Eukaryota</taxon>
        <taxon>Metazoa</taxon>
        <taxon>Chordata</taxon>
        <taxon>Cephalochordata</taxon>
        <taxon>Leptocardii</taxon>
        <taxon>Amphioxiformes</taxon>
        <taxon>Branchiostomatidae</taxon>
        <taxon>Branchiostoma</taxon>
    </lineage>
</organism>
<evidence type="ECO:0000256" key="2">
    <source>
        <dbReference type="SAM" id="Phobius"/>
    </source>
</evidence>
<dbReference type="Pfam" id="PF01757">
    <property type="entry name" value="Acyl_transf_3"/>
    <property type="match status" value="1"/>
</dbReference>
<keyword evidence="2" id="KW-1133">Transmembrane helix</keyword>
<feature type="transmembrane region" description="Helical" evidence="2">
    <location>
        <begin position="264"/>
        <end position="285"/>
    </location>
</feature>
<keyword evidence="4" id="KW-1185">Reference proteome</keyword>
<feature type="transmembrane region" description="Helical" evidence="2">
    <location>
        <begin position="297"/>
        <end position="316"/>
    </location>
</feature>
<feature type="transmembrane region" description="Helical" evidence="2">
    <location>
        <begin position="159"/>
        <end position="181"/>
    </location>
</feature>
<dbReference type="GeneID" id="109484544"/>
<keyword evidence="2" id="KW-0472">Membrane</keyword>
<gene>
    <name evidence="5" type="primary">LOC109484544</name>
</gene>
<proteinExistence type="predicted"/>
<feature type="region of interest" description="Disordered" evidence="1">
    <location>
        <begin position="39"/>
        <end position="64"/>
    </location>
</feature>
<dbReference type="PANTHER" id="PTHR11161:SF0">
    <property type="entry name" value="O-ACYLTRANSFERASE LIKE PROTEIN"/>
    <property type="match status" value="1"/>
</dbReference>
<feature type="compositionally biased region" description="Basic and acidic residues" evidence="1">
    <location>
        <begin position="41"/>
        <end position="64"/>
    </location>
</feature>
<dbReference type="Proteomes" id="UP000515135">
    <property type="component" value="Unplaced"/>
</dbReference>
<feature type="transmembrane region" description="Helical" evidence="2">
    <location>
        <begin position="447"/>
        <end position="465"/>
    </location>
</feature>
<dbReference type="RefSeq" id="XP_019643423.1">
    <property type="nucleotide sequence ID" value="XM_019787864.1"/>
</dbReference>
<dbReference type="OrthoDB" id="207378at2759"/>
<evidence type="ECO:0000313" key="5">
    <source>
        <dbReference type="RefSeq" id="XP_019643423.1"/>
    </source>
</evidence>
<evidence type="ECO:0000313" key="4">
    <source>
        <dbReference type="Proteomes" id="UP000515135"/>
    </source>
</evidence>
<evidence type="ECO:0000259" key="3">
    <source>
        <dbReference type="Pfam" id="PF01757"/>
    </source>
</evidence>